<evidence type="ECO:0000313" key="4">
    <source>
        <dbReference type="EMBL" id="KDN45740.1"/>
    </source>
</evidence>
<dbReference type="InterPro" id="IPR008555">
    <property type="entry name" value="SIKE"/>
</dbReference>
<dbReference type="EMBL" id="JMSN01000040">
    <property type="protein sequence ID" value="KDN45740.1"/>
    <property type="molecule type" value="Genomic_DNA"/>
</dbReference>
<dbReference type="PANTHER" id="PTHR39472">
    <property type="entry name" value="EXPRESSED PROTEIN"/>
    <property type="match status" value="1"/>
</dbReference>
<dbReference type="OMA" id="ERESHAM"/>
<feature type="non-terminal residue" evidence="4">
    <location>
        <position position="176"/>
    </location>
</feature>
<comment type="caution">
    <text evidence="4">The sequence shown here is derived from an EMBL/GenBank/DDBJ whole genome shotgun (WGS) entry which is preliminary data.</text>
</comment>
<evidence type="ECO:0000256" key="2">
    <source>
        <dbReference type="ARBA" id="ARBA00023054"/>
    </source>
</evidence>
<name>A0A066W4N8_TILAU</name>
<keyword evidence="2 3" id="KW-0175">Coiled coil</keyword>
<dbReference type="OrthoDB" id="21214at2759"/>
<dbReference type="GeneID" id="25262456"/>
<evidence type="ECO:0000313" key="5">
    <source>
        <dbReference type="Proteomes" id="UP000027361"/>
    </source>
</evidence>
<keyword evidence="5" id="KW-1185">Reference proteome</keyword>
<dbReference type="PANTHER" id="PTHR39472:SF1">
    <property type="entry name" value="EXPRESSED PROTEIN"/>
    <property type="match status" value="1"/>
</dbReference>
<protein>
    <submittedName>
        <fullName evidence="4">Uncharacterized protein</fullName>
    </submittedName>
</protein>
<feature type="coiled-coil region" evidence="3">
    <location>
        <begin position="75"/>
        <end position="109"/>
    </location>
</feature>
<organism evidence="4 5">
    <name type="scientific">Tilletiaria anomala (strain ATCC 24038 / CBS 436.72 / UBC 951)</name>
    <dbReference type="NCBI Taxonomy" id="1037660"/>
    <lineage>
        <taxon>Eukaryota</taxon>
        <taxon>Fungi</taxon>
        <taxon>Dikarya</taxon>
        <taxon>Basidiomycota</taxon>
        <taxon>Ustilaginomycotina</taxon>
        <taxon>Exobasidiomycetes</taxon>
        <taxon>Georgefischeriales</taxon>
        <taxon>Tilletiariaceae</taxon>
        <taxon>Tilletiaria</taxon>
    </lineage>
</organism>
<dbReference type="Pfam" id="PF05769">
    <property type="entry name" value="SIKE"/>
    <property type="match status" value="1"/>
</dbReference>
<sequence>MTLVDSGSDELQTIWSLVAELSSQLSANKELCVSLQQQADQLKGQIHHNNTGFTLRRFNVDISKENFESELEKINVALVRENTALQHENKQLNQLLREHEQTLESVMVKFRNFSHSTQHHILELTQHYEGLLSTQSYNQASSSLRATTASSSTLTHLGDLVRRALRVIDGEVDDME</sequence>
<proteinExistence type="inferred from homology"/>
<reference evidence="4 5" key="1">
    <citation type="submission" date="2014-05" db="EMBL/GenBank/DDBJ databases">
        <title>Draft genome sequence of a rare smut relative, Tilletiaria anomala UBC 951.</title>
        <authorList>
            <consortium name="DOE Joint Genome Institute"/>
            <person name="Toome M."/>
            <person name="Kuo A."/>
            <person name="Henrissat B."/>
            <person name="Lipzen A."/>
            <person name="Tritt A."/>
            <person name="Yoshinaga Y."/>
            <person name="Zane M."/>
            <person name="Barry K."/>
            <person name="Grigoriev I.V."/>
            <person name="Spatafora J.W."/>
            <person name="Aimea M.C."/>
        </authorList>
    </citation>
    <scope>NUCLEOTIDE SEQUENCE [LARGE SCALE GENOMIC DNA]</scope>
    <source>
        <strain evidence="4 5">UBC 951</strain>
    </source>
</reference>
<accession>A0A066W4N8</accession>
<dbReference type="AlphaFoldDB" id="A0A066W4N8"/>
<comment type="similarity">
    <text evidence="1">Belongs to the SIKE family.</text>
</comment>
<gene>
    <name evidence="4" type="ORF">K437DRAFT_224042</name>
</gene>
<dbReference type="InParanoid" id="A0A066W4N8"/>
<evidence type="ECO:0000256" key="3">
    <source>
        <dbReference type="SAM" id="Coils"/>
    </source>
</evidence>
<dbReference type="Proteomes" id="UP000027361">
    <property type="component" value="Unassembled WGS sequence"/>
</dbReference>
<dbReference type="HOGENOM" id="CLU_052711_1_1_1"/>
<evidence type="ECO:0000256" key="1">
    <source>
        <dbReference type="ARBA" id="ARBA00005537"/>
    </source>
</evidence>
<dbReference type="RefSeq" id="XP_013243277.1">
    <property type="nucleotide sequence ID" value="XM_013387823.1"/>
</dbReference>